<evidence type="ECO:0000313" key="2">
    <source>
        <dbReference type="Proteomes" id="UP000007879"/>
    </source>
</evidence>
<protein>
    <submittedName>
        <fullName evidence="1">Uncharacterized protein</fullName>
    </submittedName>
</protein>
<accession>A0AAN0K1Y2</accession>
<proteinExistence type="predicted"/>
<reference evidence="1" key="2">
    <citation type="submission" date="2024-06" db="UniProtKB">
        <authorList>
            <consortium name="EnsemblMetazoa"/>
        </authorList>
    </citation>
    <scope>IDENTIFICATION</scope>
</reference>
<dbReference type="KEGG" id="aqu:109592039"/>
<keyword evidence="2" id="KW-1185">Reference proteome</keyword>
<evidence type="ECO:0000313" key="1">
    <source>
        <dbReference type="EnsemblMetazoa" id="XP_019863172.1"/>
    </source>
</evidence>
<name>A0AAN0K1Y2_AMPQE</name>
<dbReference type="GeneID" id="109592039"/>
<sequence>DIELNLRPVRMTTDILKVKSATLTAAMSADPVRISDKLYAEELIPQQTKNEIHIAADSMYTKASKLMNAIEGQLAGLEGLDDSLYSRQYLINFCKVLINQHSRSPADLAKSMLDEL</sequence>
<organism evidence="1 2">
    <name type="scientific">Amphimedon queenslandica</name>
    <name type="common">Sponge</name>
    <dbReference type="NCBI Taxonomy" id="400682"/>
    <lineage>
        <taxon>Eukaryota</taxon>
        <taxon>Metazoa</taxon>
        <taxon>Porifera</taxon>
        <taxon>Demospongiae</taxon>
        <taxon>Heteroscleromorpha</taxon>
        <taxon>Haplosclerida</taxon>
        <taxon>Niphatidae</taxon>
        <taxon>Amphimedon</taxon>
    </lineage>
</organism>
<dbReference type="EnsemblMetazoa" id="XM_020007613.1">
    <property type="protein sequence ID" value="XP_019863172.1"/>
    <property type="gene ID" value="LOC109592039"/>
</dbReference>
<dbReference type="Proteomes" id="UP000007879">
    <property type="component" value="Unassembled WGS sequence"/>
</dbReference>
<reference evidence="2" key="1">
    <citation type="journal article" date="2010" name="Nature">
        <title>The Amphimedon queenslandica genome and the evolution of animal complexity.</title>
        <authorList>
            <person name="Srivastava M."/>
            <person name="Simakov O."/>
            <person name="Chapman J."/>
            <person name="Fahey B."/>
            <person name="Gauthier M.E."/>
            <person name="Mitros T."/>
            <person name="Richards G.S."/>
            <person name="Conaco C."/>
            <person name="Dacre M."/>
            <person name="Hellsten U."/>
            <person name="Larroux C."/>
            <person name="Putnam N.H."/>
            <person name="Stanke M."/>
            <person name="Adamska M."/>
            <person name="Darling A."/>
            <person name="Degnan S.M."/>
            <person name="Oakley T.H."/>
            <person name="Plachetzki D.C."/>
            <person name="Zhai Y."/>
            <person name="Adamski M."/>
            <person name="Calcino A."/>
            <person name="Cummins S.F."/>
            <person name="Goodstein D.M."/>
            <person name="Harris C."/>
            <person name="Jackson D.J."/>
            <person name="Leys S.P."/>
            <person name="Shu S."/>
            <person name="Woodcroft B.J."/>
            <person name="Vervoort M."/>
            <person name="Kosik K.S."/>
            <person name="Manning G."/>
            <person name="Degnan B.M."/>
            <person name="Rokhsar D.S."/>
        </authorList>
    </citation>
    <scope>NUCLEOTIDE SEQUENCE [LARGE SCALE GENOMIC DNA]</scope>
</reference>
<dbReference type="RefSeq" id="XP_019863172.1">
    <property type="nucleotide sequence ID" value="XM_020007613.1"/>
</dbReference>
<dbReference type="AlphaFoldDB" id="A0AAN0K1Y2"/>